<dbReference type="AlphaFoldDB" id="A0A2J6SBI8"/>
<dbReference type="EMBL" id="KZ613937">
    <property type="protein sequence ID" value="PMD48138.1"/>
    <property type="molecule type" value="Genomic_DNA"/>
</dbReference>
<dbReference type="PANTHER" id="PTHR24320:SF236">
    <property type="entry name" value="SHORT-CHAIN DEHYDROGENASE-RELATED"/>
    <property type="match status" value="1"/>
</dbReference>
<protein>
    <submittedName>
        <fullName evidence="4">NAD(P)-binding protein</fullName>
    </submittedName>
</protein>
<keyword evidence="3" id="KW-0560">Oxidoreductase</keyword>
<gene>
    <name evidence="4" type="ORF">L207DRAFT_550268</name>
</gene>
<dbReference type="OrthoDB" id="191139at2759"/>
<dbReference type="PANTHER" id="PTHR24320">
    <property type="entry name" value="RETINOL DEHYDROGENASE"/>
    <property type="match status" value="1"/>
</dbReference>
<dbReference type="PRINTS" id="PR00081">
    <property type="entry name" value="GDHRDH"/>
</dbReference>
<evidence type="ECO:0000313" key="5">
    <source>
        <dbReference type="Proteomes" id="UP000235786"/>
    </source>
</evidence>
<evidence type="ECO:0000256" key="2">
    <source>
        <dbReference type="ARBA" id="ARBA00022857"/>
    </source>
</evidence>
<comment type="similarity">
    <text evidence="1">Belongs to the short-chain dehydrogenases/reductases (SDR) family.</text>
</comment>
<dbReference type="Gene3D" id="3.40.50.720">
    <property type="entry name" value="NAD(P)-binding Rossmann-like Domain"/>
    <property type="match status" value="1"/>
</dbReference>
<dbReference type="InterPro" id="IPR036291">
    <property type="entry name" value="NAD(P)-bd_dom_sf"/>
</dbReference>
<reference evidence="4 5" key="1">
    <citation type="submission" date="2016-04" db="EMBL/GenBank/DDBJ databases">
        <title>A degradative enzymes factory behind the ericoid mycorrhizal symbiosis.</title>
        <authorList>
            <consortium name="DOE Joint Genome Institute"/>
            <person name="Martino E."/>
            <person name="Morin E."/>
            <person name="Grelet G."/>
            <person name="Kuo A."/>
            <person name="Kohler A."/>
            <person name="Daghino S."/>
            <person name="Barry K."/>
            <person name="Choi C."/>
            <person name="Cichocki N."/>
            <person name="Clum A."/>
            <person name="Copeland A."/>
            <person name="Hainaut M."/>
            <person name="Haridas S."/>
            <person name="Labutti K."/>
            <person name="Lindquist E."/>
            <person name="Lipzen A."/>
            <person name="Khouja H.-R."/>
            <person name="Murat C."/>
            <person name="Ohm R."/>
            <person name="Olson A."/>
            <person name="Spatafora J."/>
            <person name="Veneault-Fourrey C."/>
            <person name="Henrissat B."/>
            <person name="Grigoriev I."/>
            <person name="Martin F."/>
            <person name="Perotto S."/>
        </authorList>
    </citation>
    <scope>NUCLEOTIDE SEQUENCE [LARGE SCALE GENOMIC DNA]</scope>
    <source>
        <strain evidence="4 5">F</strain>
    </source>
</reference>
<sequence length="317" mass="34623">MGQSAPLTEKNLTDQSGKVFIVTGSSGGIGKELAQILYGHNAKVYIAARSGEKSAQAIETIKQAHPESKGELVYLHLDLADLTTVKASADEFLRNEKKLDVLWNNAGVMIPPQGSVTKQGYELQLGTNNLGPFLFTKFLTPILAKTAQTAPPGSVRVVWVSSSSARRTSPATGGVDMSNLDYKIDHGHWYKYGTSKAGNILHSSEYAKRYGKDGIISVSLDPGMLNTDLYKDMGRSLYFIVRLVALKEPIWGAYTELYGGLSTDISTKENGVWIEPWGKKSTQRKDIEQARKTQAEGGSGVALAFWTWSEEQVAPYV</sequence>
<evidence type="ECO:0000313" key="4">
    <source>
        <dbReference type="EMBL" id="PMD48138.1"/>
    </source>
</evidence>
<dbReference type="Proteomes" id="UP000235786">
    <property type="component" value="Unassembled WGS sequence"/>
</dbReference>
<dbReference type="GO" id="GO:0016491">
    <property type="term" value="F:oxidoreductase activity"/>
    <property type="evidence" value="ECO:0007669"/>
    <property type="project" value="UniProtKB-KW"/>
</dbReference>
<keyword evidence="5" id="KW-1185">Reference proteome</keyword>
<proteinExistence type="inferred from homology"/>
<accession>A0A2J6SBI8</accession>
<evidence type="ECO:0000256" key="3">
    <source>
        <dbReference type="ARBA" id="ARBA00023002"/>
    </source>
</evidence>
<evidence type="ECO:0000256" key="1">
    <source>
        <dbReference type="ARBA" id="ARBA00006484"/>
    </source>
</evidence>
<dbReference type="Pfam" id="PF00106">
    <property type="entry name" value="adh_short"/>
    <property type="match status" value="1"/>
</dbReference>
<dbReference type="InterPro" id="IPR002347">
    <property type="entry name" value="SDR_fam"/>
</dbReference>
<name>A0A2J6SBI8_HYAVF</name>
<keyword evidence="2" id="KW-0521">NADP</keyword>
<dbReference type="STRING" id="1149755.A0A2J6SBI8"/>
<organism evidence="4 5">
    <name type="scientific">Hyaloscypha variabilis (strain UAMH 11265 / GT02V1 / F)</name>
    <name type="common">Meliniomyces variabilis</name>
    <dbReference type="NCBI Taxonomy" id="1149755"/>
    <lineage>
        <taxon>Eukaryota</taxon>
        <taxon>Fungi</taxon>
        <taxon>Dikarya</taxon>
        <taxon>Ascomycota</taxon>
        <taxon>Pezizomycotina</taxon>
        <taxon>Leotiomycetes</taxon>
        <taxon>Helotiales</taxon>
        <taxon>Hyaloscyphaceae</taxon>
        <taxon>Hyaloscypha</taxon>
        <taxon>Hyaloscypha variabilis</taxon>
    </lineage>
</organism>
<dbReference type="SUPFAM" id="SSF51735">
    <property type="entry name" value="NAD(P)-binding Rossmann-fold domains"/>
    <property type="match status" value="1"/>
</dbReference>